<evidence type="ECO:0000313" key="4">
    <source>
        <dbReference type="EMBL" id="PIR94999.1"/>
    </source>
</evidence>
<accession>A0A2H0V9E2</accession>
<gene>
    <name evidence="4" type="ORF">COT95_01085</name>
</gene>
<dbReference type="PANTHER" id="PTHR36306">
    <property type="entry name" value="ALPHA-AMYLASE-RELATED-RELATED"/>
    <property type="match status" value="1"/>
</dbReference>
<evidence type="ECO:0000259" key="3">
    <source>
        <dbReference type="Pfam" id="PF03065"/>
    </source>
</evidence>
<dbReference type="Gene3D" id="3.20.110.20">
    <property type="match status" value="1"/>
</dbReference>
<dbReference type="GO" id="GO:0005975">
    <property type="term" value="P:carbohydrate metabolic process"/>
    <property type="evidence" value="ECO:0007669"/>
    <property type="project" value="InterPro"/>
</dbReference>
<dbReference type="InterPro" id="IPR011330">
    <property type="entry name" value="Glyco_hydro/deAcase_b/a-brl"/>
</dbReference>
<dbReference type="InterPro" id="IPR052046">
    <property type="entry name" value="GH57_Enzymes"/>
</dbReference>
<sequence length="391" mass="45343">MAANNNMLWINFLHFYQPATLDREIIIEAIEKSYQRIIQSLKKHGNAKITINIQGCLLEKINELGYASLLRDIKTLIQKGQIEITGSAAYHPILPLINSHEAEKQIKLQEQIIKKYFGEIKLTGFFMPEMAYSAASAKLIKKLGYEWIMLDEISGSGKIGALDCSRPYMDNDSGLKIIFRQREISQTYVPQKISEIILNEKNKTIITATDAELYGLRHIDVSGHFGRLLSNPDIKTVLISDFIKDNNNLKKITLIPSSWESTSRELNSGLPYALWYNKKNKIQKKIWQLADMAMEASQRYKNDPQKKWAQWHLNRGLASCTFWWASGKKISLWNNLSWNPDEIERGVEELIKSIRALDDIVTRPAKIKAEKLYIKIKKIIWKRHWGYFWKK</sequence>
<dbReference type="Pfam" id="PF03065">
    <property type="entry name" value="Glyco_hydro_57"/>
    <property type="match status" value="1"/>
</dbReference>
<dbReference type="InterPro" id="IPR004300">
    <property type="entry name" value="Glyco_hydro_57_N"/>
</dbReference>
<dbReference type="SUPFAM" id="SSF88713">
    <property type="entry name" value="Glycoside hydrolase/deacetylase"/>
    <property type="match status" value="1"/>
</dbReference>
<dbReference type="PANTHER" id="PTHR36306:SF1">
    <property type="entry name" value="ALPHA-AMYLASE-RELATED"/>
    <property type="match status" value="1"/>
</dbReference>
<protein>
    <recommendedName>
        <fullName evidence="3">Glycoside hydrolase family 57 N-terminal domain-containing protein</fullName>
    </recommendedName>
</protein>
<reference evidence="5" key="1">
    <citation type="submission" date="2017-09" db="EMBL/GenBank/DDBJ databases">
        <title>Depth-based differentiation of microbial function through sediment-hosted aquifers and enrichment of novel symbionts in the deep terrestrial subsurface.</title>
        <authorList>
            <person name="Probst A.J."/>
            <person name="Ladd B."/>
            <person name="Jarett J.K."/>
            <person name="Geller-Mcgrath D.E."/>
            <person name="Sieber C.M.K."/>
            <person name="Emerson J.B."/>
            <person name="Anantharaman K."/>
            <person name="Thomas B.C."/>
            <person name="Malmstrom R."/>
            <person name="Stieglmeier M."/>
            <person name="Klingl A."/>
            <person name="Woyke T."/>
            <person name="Ryan C.M."/>
            <person name="Banfield J.F."/>
        </authorList>
    </citation>
    <scope>NUCLEOTIDE SEQUENCE [LARGE SCALE GENOMIC DNA]</scope>
</reference>
<evidence type="ECO:0000313" key="5">
    <source>
        <dbReference type="Proteomes" id="UP000228614"/>
    </source>
</evidence>
<organism evidence="4 5">
    <name type="scientific">Candidatus Falkowbacteria bacterium CG10_big_fil_rev_8_21_14_0_10_37_6</name>
    <dbReference type="NCBI Taxonomy" id="1974563"/>
    <lineage>
        <taxon>Bacteria</taxon>
        <taxon>Candidatus Falkowiibacteriota</taxon>
    </lineage>
</organism>
<comment type="caution">
    <text evidence="4">The sequence shown here is derived from an EMBL/GenBank/DDBJ whole genome shotgun (WGS) entry which is preliminary data.</text>
</comment>
<dbReference type="EMBL" id="PFAN01000062">
    <property type="protein sequence ID" value="PIR94999.1"/>
    <property type="molecule type" value="Genomic_DNA"/>
</dbReference>
<dbReference type="AlphaFoldDB" id="A0A2H0V9E2"/>
<dbReference type="GO" id="GO:0003824">
    <property type="term" value="F:catalytic activity"/>
    <property type="evidence" value="ECO:0007669"/>
    <property type="project" value="InterPro"/>
</dbReference>
<comment type="similarity">
    <text evidence="1">Belongs to the glycosyl hydrolase 57 family.</text>
</comment>
<proteinExistence type="inferred from homology"/>
<name>A0A2H0V9E2_9BACT</name>
<feature type="domain" description="Glycoside hydrolase family 57 N-terminal" evidence="3">
    <location>
        <begin position="27"/>
        <end position="248"/>
    </location>
</feature>
<dbReference type="Proteomes" id="UP000228614">
    <property type="component" value="Unassembled WGS sequence"/>
</dbReference>
<keyword evidence="2" id="KW-0119">Carbohydrate metabolism</keyword>
<evidence type="ECO:0000256" key="1">
    <source>
        <dbReference type="ARBA" id="ARBA00006821"/>
    </source>
</evidence>
<evidence type="ECO:0000256" key="2">
    <source>
        <dbReference type="ARBA" id="ARBA00023277"/>
    </source>
</evidence>